<dbReference type="Proteomes" id="UP001158576">
    <property type="component" value="Chromosome PAR"/>
</dbReference>
<name>A0ABN7RN19_OIKDI</name>
<gene>
    <name evidence="1" type="ORF">OKIOD_LOCUS658</name>
</gene>
<keyword evidence="2" id="KW-1185">Reference proteome</keyword>
<proteinExistence type="predicted"/>
<dbReference type="EMBL" id="OU015568">
    <property type="protein sequence ID" value="CAG5078841.1"/>
    <property type="molecule type" value="Genomic_DNA"/>
</dbReference>
<reference evidence="1 2" key="1">
    <citation type="submission" date="2021-04" db="EMBL/GenBank/DDBJ databases">
        <authorList>
            <person name="Bliznina A."/>
        </authorList>
    </citation>
    <scope>NUCLEOTIDE SEQUENCE [LARGE SCALE GENOMIC DNA]</scope>
</reference>
<accession>A0ABN7RN19</accession>
<sequence>MFTKYFFCAYGSYNFQPIKSNDNPYRIKDFYESRLSCNLRVDSLLYATAQRRSPLEEPNREECLSMGCCWEEDQSVLDEYPFISRCYRTERFGRESPKPALDVLKARSASFDDY</sequence>
<protein>
    <submittedName>
        <fullName evidence="1">Oidioi.mRNA.OKI2018_I69.PAR.g9100.t1.cds</fullName>
    </submittedName>
</protein>
<evidence type="ECO:0000313" key="1">
    <source>
        <dbReference type="EMBL" id="CAG5078841.1"/>
    </source>
</evidence>
<evidence type="ECO:0000313" key="2">
    <source>
        <dbReference type="Proteomes" id="UP001158576"/>
    </source>
</evidence>
<organism evidence="1 2">
    <name type="scientific">Oikopleura dioica</name>
    <name type="common">Tunicate</name>
    <dbReference type="NCBI Taxonomy" id="34765"/>
    <lineage>
        <taxon>Eukaryota</taxon>
        <taxon>Metazoa</taxon>
        <taxon>Chordata</taxon>
        <taxon>Tunicata</taxon>
        <taxon>Appendicularia</taxon>
        <taxon>Copelata</taxon>
        <taxon>Oikopleuridae</taxon>
        <taxon>Oikopleura</taxon>
    </lineage>
</organism>